<evidence type="ECO:0000256" key="13">
    <source>
        <dbReference type="ARBA" id="ARBA00022842"/>
    </source>
</evidence>
<dbReference type="CDD" id="cd20083">
    <property type="entry name" value="XPF_nuclease_EME"/>
    <property type="match status" value="1"/>
</dbReference>
<dbReference type="Pfam" id="PF21292">
    <property type="entry name" value="EME1-MUS81_C"/>
    <property type="match status" value="1"/>
</dbReference>
<evidence type="ECO:0000256" key="12">
    <source>
        <dbReference type="ARBA" id="ARBA00022837"/>
    </source>
</evidence>
<evidence type="ECO:0000256" key="9">
    <source>
        <dbReference type="ARBA" id="ARBA00022763"/>
    </source>
</evidence>
<comment type="caution">
    <text evidence="24">The sequence shown here is derived from an EMBL/GenBank/DDBJ whole genome shotgun (WGS) entry which is preliminary data.</text>
</comment>
<evidence type="ECO:0000256" key="20">
    <source>
        <dbReference type="ARBA" id="ARBA00059712"/>
    </source>
</evidence>
<evidence type="ECO:0000256" key="11">
    <source>
        <dbReference type="ARBA" id="ARBA00022801"/>
    </source>
</evidence>
<evidence type="ECO:0000259" key="23">
    <source>
        <dbReference type="Pfam" id="PF02732"/>
    </source>
</evidence>
<dbReference type="PANTHER" id="PTHR21077:SF5">
    <property type="entry name" value="CROSSOVER JUNCTION ENDONUCLEASE MMS4"/>
    <property type="match status" value="1"/>
</dbReference>
<evidence type="ECO:0000256" key="22">
    <source>
        <dbReference type="SAM" id="MobiDB-lite"/>
    </source>
</evidence>
<evidence type="ECO:0000313" key="25">
    <source>
        <dbReference type="Proteomes" id="UP000626092"/>
    </source>
</evidence>
<dbReference type="PANTHER" id="PTHR21077">
    <property type="entry name" value="EME1 PROTEIN"/>
    <property type="match status" value="1"/>
</dbReference>
<feature type="region of interest" description="Disordered" evidence="22">
    <location>
        <begin position="279"/>
        <end position="325"/>
    </location>
</feature>
<name>A0A834LD20_RHOSS</name>
<evidence type="ECO:0000256" key="10">
    <source>
        <dbReference type="ARBA" id="ARBA00022776"/>
    </source>
</evidence>
<dbReference type="InterPro" id="IPR006166">
    <property type="entry name" value="ERCC4_domain"/>
</dbReference>
<comment type="subunit">
    <text evidence="21">Forms a heterodimer with MUS81.</text>
</comment>
<feature type="compositionally biased region" description="Polar residues" evidence="22">
    <location>
        <begin position="289"/>
        <end position="300"/>
    </location>
</feature>
<evidence type="ECO:0000256" key="19">
    <source>
        <dbReference type="ARBA" id="ARBA00023306"/>
    </source>
</evidence>
<dbReference type="GO" id="GO:0051301">
    <property type="term" value="P:cell division"/>
    <property type="evidence" value="ECO:0007669"/>
    <property type="project" value="UniProtKB-KW"/>
</dbReference>
<evidence type="ECO:0000256" key="3">
    <source>
        <dbReference type="ARBA" id="ARBA00004123"/>
    </source>
</evidence>
<evidence type="ECO:0000256" key="8">
    <source>
        <dbReference type="ARBA" id="ARBA00022759"/>
    </source>
</evidence>
<keyword evidence="8" id="KW-0255">Endonuclease</keyword>
<dbReference type="GO" id="GO:0048476">
    <property type="term" value="C:Holliday junction resolvase complex"/>
    <property type="evidence" value="ECO:0007669"/>
    <property type="project" value="InterPro"/>
</dbReference>
<evidence type="ECO:0000256" key="21">
    <source>
        <dbReference type="ARBA" id="ARBA00066032"/>
    </source>
</evidence>
<reference evidence="24" key="1">
    <citation type="submission" date="2019-11" db="EMBL/GenBank/DDBJ databases">
        <authorList>
            <person name="Liu Y."/>
            <person name="Hou J."/>
            <person name="Li T.-Q."/>
            <person name="Guan C.-H."/>
            <person name="Wu X."/>
            <person name="Wu H.-Z."/>
            <person name="Ling F."/>
            <person name="Zhang R."/>
            <person name="Shi X.-G."/>
            <person name="Ren J.-P."/>
            <person name="Chen E.-F."/>
            <person name="Sun J.-M."/>
        </authorList>
    </citation>
    <scope>NUCLEOTIDE SEQUENCE</scope>
    <source>
        <strain evidence="24">Adult_tree_wgs_1</strain>
        <tissue evidence="24">Leaves</tissue>
    </source>
</reference>
<dbReference type="GO" id="GO:0006310">
    <property type="term" value="P:DNA recombination"/>
    <property type="evidence" value="ECO:0007669"/>
    <property type="project" value="UniProtKB-KW"/>
</dbReference>
<dbReference type="OrthoDB" id="343092at2759"/>
<dbReference type="Pfam" id="PF02732">
    <property type="entry name" value="ERCC4"/>
    <property type="match status" value="1"/>
</dbReference>
<keyword evidence="6" id="KW-0540">Nuclease</keyword>
<feature type="region of interest" description="Disordered" evidence="22">
    <location>
        <begin position="339"/>
        <end position="422"/>
    </location>
</feature>
<keyword evidence="17" id="KW-0539">Nucleus</keyword>
<keyword evidence="18" id="KW-0469">Meiosis</keyword>
<keyword evidence="7" id="KW-0479">Metal-binding</keyword>
<comment type="cofactor">
    <cofactor evidence="1">
        <name>Ca(2+)</name>
        <dbReference type="ChEBI" id="CHEBI:29108"/>
    </cofactor>
</comment>
<accession>A0A834LD20</accession>
<comment type="cofactor">
    <cofactor evidence="2">
        <name>Mg(2+)</name>
        <dbReference type="ChEBI" id="CHEBI:18420"/>
    </cofactor>
</comment>
<dbReference type="GO" id="GO:0051321">
    <property type="term" value="P:meiotic cell cycle"/>
    <property type="evidence" value="ECO:0007669"/>
    <property type="project" value="UniProtKB-KW"/>
</dbReference>
<evidence type="ECO:0000256" key="14">
    <source>
        <dbReference type="ARBA" id="ARBA00023054"/>
    </source>
</evidence>
<evidence type="ECO:0000256" key="5">
    <source>
        <dbReference type="ARBA" id="ARBA00022618"/>
    </source>
</evidence>
<protein>
    <recommendedName>
        <fullName evidence="23">ERCC4 domain-containing protein</fullName>
    </recommendedName>
</protein>
<dbReference type="Proteomes" id="UP000626092">
    <property type="component" value="Unassembled WGS sequence"/>
</dbReference>
<keyword evidence="15" id="KW-0233">DNA recombination</keyword>
<gene>
    <name evidence="24" type="ORF">RHSIM_Rhsim10G0147200</name>
</gene>
<dbReference type="InterPro" id="IPR047524">
    <property type="entry name" value="XPF_nuclease_EME1_plant/arthr"/>
</dbReference>
<dbReference type="FunFam" id="1.10.150.670:FF:000007">
    <property type="entry name" value="Crossover junction endonuclease EME1B"/>
    <property type="match status" value="1"/>
</dbReference>
<organism evidence="24 25">
    <name type="scientific">Rhododendron simsii</name>
    <name type="common">Sims's rhododendron</name>
    <dbReference type="NCBI Taxonomy" id="118357"/>
    <lineage>
        <taxon>Eukaryota</taxon>
        <taxon>Viridiplantae</taxon>
        <taxon>Streptophyta</taxon>
        <taxon>Embryophyta</taxon>
        <taxon>Tracheophyta</taxon>
        <taxon>Spermatophyta</taxon>
        <taxon>Magnoliopsida</taxon>
        <taxon>eudicotyledons</taxon>
        <taxon>Gunneridae</taxon>
        <taxon>Pentapetalae</taxon>
        <taxon>asterids</taxon>
        <taxon>Ericales</taxon>
        <taxon>Ericaceae</taxon>
        <taxon>Ericoideae</taxon>
        <taxon>Rhodoreae</taxon>
        <taxon>Rhododendron</taxon>
    </lineage>
</organism>
<keyword evidence="14" id="KW-0175">Coiled coil</keyword>
<dbReference type="Gene3D" id="3.40.50.10130">
    <property type="match status" value="1"/>
</dbReference>
<keyword evidence="9" id="KW-0227">DNA damage</keyword>
<dbReference type="AlphaFoldDB" id="A0A834LD20"/>
<dbReference type="InterPro" id="IPR042530">
    <property type="entry name" value="EME1/EME2_C"/>
</dbReference>
<keyword evidence="12" id="KW-0106">Calcium</keyword>
<evidence type="ECO:0000256" key="6">
    <source>
        <dbReference type="ARBA" id="ARBA00022722"/>
    </source>
</evidence>
<keyword evidence="19" id="KW-0131">Cell cycle</keyword>
<sequence length="853" mass="95323">MSQPITVDILSDDDDEPQNDAVPTQRKWQMTVPPNNAVSTPFSPQSKRQSIKHFSNPAILLIDDDPTPKKAIVPIFTPSPIVAETPMIEFSNRDVAVVKRKSKGLSGEFGSFPVVLMMFRIPVLKCTSKGLSDVAIVNCNSKGLFVPRSFRSSLGAMVPTSTQSIVAETPMLDFSKPDLAIVKRNSKKLSDPKRFPVPISTSSIIAETPMLDFSSPKAGIGKRNSKGSSDPQKFSERVVMVVVVADGGCTSSDSGGRMMIDDNNGGGNCGLICLESDNESENGSGNENWKQSDTSGSTCDVATDSELSSSLVGSESSPEESLLGHENLTQMSVDRSLQISSEDGSTQANDAPDEEIDRPNPAENILKRKSRSKVNANKENDGDDGNKKRKKTKEEKEQLREREKLRKAAMKAEAARVRLKEENNQLREREKLQKEAMKAKAEAELNRLRLKEEKKQLREREKIQKAAMKAEAARLRLKGEKDQLREREKLQKEAMKAEAELKRVRLKEEKNQLKEREKLQKAAMKAEAAELKKLEKEKQKWEKGKFALNSIVANVDAKVVELGSVGGHLLTRFAEKGLTYRITSNPIERSIVWNMAVPDQISKLSSNTDDIPYVLLVVEAEEFCNLVINETLMQHVSCVQSRYPSHTICYVTNRLMAYINKREQEQYKNPDKCSSWRRPPVEEVLAKLTTHSGRVHSRQCIDEAELAEHVVGLTCSLASCRFRKKLTRLSVNANGSLIPKDCIDKDLFKKNAWLKALIAIPKVQPRFALAIRKKYPTMRSLLNVYMDPNKSVHEKEFLLKDLTIEGLLGDDRRLGEVCSKRVYRILTAQSGSSNTDDVEDGADFFSRTLTTPS</sequence>
<dbReference type="GO" id="GO:0003677">
    <property type="term" value="F:DNA binding"/>
    <property type="evidence" value="ECO:0007669"/>
    <property type="project" value="InterPro"/>
</dbReference>
<dbReference type="GO" id="GO:0006281">
    <property type="term" value="P:DNA repair"/>
    <property type="evidence" value="ECO:0007669"/>
    <property type="project" value="UniProtKB-KW"/>
</dbReference>
<dbReference type="GO" id="GO:0046872">
    <property type="term" value="F:metal ion binding"/>
    <property type="evidence" value="ECO:0007669"/>
    <property type="project" value="UniProtKB-KW"/>
</dbReference>
<evidence type="ECO:0000256" key="4">
    <source>
        <dbReference type="ARBA" id="ARBA00005313"/>
    </source>
</evidence>
<evidence type="ECO:0000313" key="24">
    <source>
        <dbReference type="EMBL" id="KAF7130695.1"/>
    </source>
</evidence>
<dbReference type="InterPro" id="IPR033310">
    <property type="entry name" value="Mms4/EME1/EME2"/>
</dbReference>
<feature type="compositionally biased region" description="Basic and acidic residues" evidence="22">
    <location>
        <begin position="376"/>
        <end position="406"/>
    </location>
</feature>
<evidence type="ECO:0000256" key="1">
    <source>
        <dbReference type="ARBA" id="ARBA00001913"/>
    </source>
</evidence>
<keyword evidence="13" id="KW-0460">Magnesium</keyword>
<feature type="domain" description="ERCC4" evidence="23">
    <location>
        <begin position="555"/>
        <end position="711"/>
    </location>
</feature>
<dbReference type="GO" id="GO:0004519">
    <property type="term" value="F:endonuclease activity"/>
    <property type="evidence" value="ECO:0007669"/>
    <property type="project" value="UniProtKB-KW"/>
</dbReference>
<feature type="compositionally biased region" description="Polar residues" evidence="22">
    <location>
        <begin position="339"/>
        <end position="349"/>
    </location>
</feature>
<comment type="subcellular location">
    <subcellularLocation>
        <location evidence="3">Nucleus</location>
    </subcellularLocation>
</comment>
<evidence type="ECO:0000256" key="2">
    <source>
        <dbReference type="ARBA" id="ARBA00001946"/>
    </source>
</evidence>
<dbReference type="Gene3D" id="1.10.150.670">
    <property type="entry name" value="Crossover junction endonuclease EME1, DNA-binding domain"/>
    <property type="match status" value="1"/>
</dbReference>
<evidence type="ECO:0000256" key="18">
    <source>
        <dbReference type="ARBA" id="ARBA00023254"/>
    </source>
</evidence>
<evidence type="ECO:0000256" key="15">
    <source>
        <dbReference type="ARBA" id="ARBA00023172"/>
    </source>
</evidence>
<keyword evidence="16" id="KW-0234">DNA repair</keyword>
<proteinExistence type="inferred from homology"/>
<keyword evidence="10" id="KW-0498">Mitosis</keyword>
<feature type="compositionally biased region" description="Basic and acidic residues" evidence="22">
    <location>
        <begin position="413"/>
        <end position="422"/>
    </location>
</feature>
<evidence type="ECO:0000256" key="7">
    <source>
        <dbReference type="ARBA" id="ARBA00022723"/>
    </source>
</evidence>
<dbReference type="GO" id="GO:0016787">
    <property type="term" value="F:hydrolase activity"/>
    <property type="evidence" value="ECO:0007669"/>
    <property type="project" value="UniProtKB-KW"/>
</dbReference>
<comment type="similarity">
    <text evidence="4">Belongs to the EME1/MMS4 family.</text>
</comment>
<dbReference type="GO" id="GO:0005634">
    <property type="term" value="C:nucleus"/>
    <property type="evidence" value="ECO:0007669"/>
    <property type="project" value="UniProtKB-SubCell"/>
</dbReference>
<evidence type="ECO:0000256" key="16">
    <source>
        <dbReference type="ARBA" id="ARBA00023204"/>
    </source>
</evidence>
<keyword evidence="25" id="KW-1185">Reference proteome</keyword>
<feature type="compositionally biased region" description="Low complexity" evidence="22">
    <location>
        <begin position="305"/>
        <end position="321"/>
    </location>
</feature>
<feature type="region of interest" description="Disordered" evidence="22">
    <location>
        <begin position="1"/>
        <end position="25"/>
    </location>
</feature>
<comment type="function">
    <text evidence="20">Interacts with MUS81 to form a DNA structure-specific endonuclease with substrate preference for branched DNA structures with a 5'-end at the branch nick. Typical substrates include 3'-flap structures, D-loops, replication forks, nicked Holliday junctions and also intact Holliday junctions with a reduced efficiency. May be required in mitosis for the processing of stalled or collapsed replication fork intermediates. Plays a role in DNA repair and in genotoxic stress-induced homologous recombination (HR) in somatic cells. Mediates a subset of meiotic recombination events that are insensitive to crossover interference.</text>
</comment>
<dbReference type="EMBL" id="WJXA01000010">
    <property type="protein sequence ID" value="KAF7130695.1"/>
    <property type="molecule type" value="Genomic_DNA"/>
</dbReference>
<keyword evidence="5" id="KW-0132">Cell division</keyword>
<keyword evidence="11" id="KW-0378">Hydrolase</keyword>
<evidence type="ECO:0000256" key="17">
    <source>
        <dbReference type="ARBA" id="ARBA00023242"/>
    </source>
</evidence>
<feature type="compositionally biased region" description="Low complexity" evidence="22">
    <location>
        <begin position="279"/>
        <end position="288"/>
    </location>
</feature>